<dbReference type="EMBL" id="CP031843">
    <property type="protein sequence ID" value="QEE09703.1"/>
    <property type="molecule type" value="Genomic_DNA"/>
</dbReference>
<dbReference type="RefSeq" id="WP_120102130.1">
    <property type="nucleotide sequence ID" value="NZ_CP031843.2"/>
</dbReference>
<name>A0A5B9CYB2_9HYPH</name>
<feature type="region of interest" description="Disordered" evidence="1">
    <location>
        <begin position="1"/>
        <end position="167"/>
    </location>
</feature>
<organism evidence="2 3">
    <name type="scientific">Bartonella kosoyi</name>
    <dbReference type="NCBI Taxonomy" id="2133959"/>
    <lineage>
        <taxon>Bacteria</taxon>
        <taxon>Pseudomonadati</taxon>
        <taxon>Pseudomonadota</taxon>
        <taxon>Alphaproteobacteria</taxon>
        <taxon>Hyphomicrobiales</taxon>
        <taxon>Bartonellaceae</taxon>
        <taxon>Bartonella</taxon>
    </lineage>
</organism>
<protein>
    <submittedName>
        <fullName evidence="2">BID domain-containing T4SS effector</fullName>
    </submittedName>
</protein>
<reference evidence="2 3" key="1">
    <citation type="journal article" date="2020" name="Int. J. Syst. Evol. Microbiol.">
        <title>Bartonella kosoyi sp. nov. and Bartonella krasnovii sp. nov., two novel species closely related to the zoonotic Bartonella elizabethae, isolated from black rats and wild desert rodent-fleas.</title>
        <authorList>
            <person name="Gutierrez R."/>
            <person name="Shalit T."/>
            <person name="Markus B."/>
            <person name="Yuan C."/>
            <person name="Nachum-Biala Y."/>
            <person name="Elad D."/>
            <person name="Harrus S."/>
        </authorList>
    </citation>
    <scope>NUCLEOTIDE SEQUENCE [LARGE SCALE GENOMIC DNA]</scope>
    <source>
        <strain evidence="2 3">Tel Aviv</strain>
    </source>
</reference>
<evidence type="ECO:0000256" key="1">
    <source>
        <dbReference type="SAM" id="MobiDB-lite"/>
    </source>
</evidence>
<feature type="compositionally biased region" description="Low complexity" evidence="1">
    <location>
        <begin position="109"/>
        <end position="118"/>
    </location>
</feature>
<feature type="compositionally biased region" description="Polar residues" evidence="1">
    <location>
        <begin position="127"/>
        <end position="138"/>
    </location>
</feature>
<gene>
    <name evidence="2" type="ORF">D1093_08945</name>
</gene>
<evidence type="ECO:0000313" key="3">
    <source>
        <dbReference type="Proteomes" id="UP000321940"/>
    </source>
</evidence>
<dbReference type="NCBIfam" id="NF033856">
    <property type="entry name" value="T4SS_effec_BID"/>
    <property type="match status" value="1"/>
</dbReference>
<feature type="compositionally biased region" description="Polar residues" evidence="1">
    <location>
        <begin position="7"/>
        <end position="17"/>
    </location>
</feature>
<feature type="compositionally biased region" description="Basic and acidic residues" evidence="1">
    <location>
        <begin position="359"/>
        <end position="377"/>
    </location>
</feature>
<dbReference type="Proteomes" id="UP000321940">
    <property type="component" value="Chromosome"/>
</dbReference>
<feature type="compositionally biased region" description="Basic and acidic residues" evidence="1">
    <location>
        <begin position="333"/>
        <end position="349"/>
    </location>
</feature>
<accession>A0A5B9CYB2</accession>
<feature type="region of interest" description="Disordered" evidence="1">
    <location>
        <begin position="333"/>
        <end position="385"/>
    </location>
</feature>
<sequence length="385" mass="43677">MKKSHPQQEPQNPQTQKPEPLYAQVDKSRRRGGPRILSPEEIQAANKRHPLQEDPYDRPRGREQTNSPYNTRRMGAGGYDIPSQRPLETPYAPQNPLGRTVYAPQYPLGATRAAAAGRGSREPSPENPTNPYQVTNLGTGEIEFQEQINPLYDSPNGSSEDLRHSPRPEEHLYAEIDPRTQGRRPPHKPLETIYTTLGAGAEGGERQQQENPLYEGIGRATTPPPRTQKDVITTKLLQDTGFQYGVRETQEWCTIVYGNPHALNKQLAEILDNPQGAEKILWNLAEKPESPGKLAGLQVLGVKSPDRKEAEDGFRHLCSSLERHIHKAQRLHKEFTRDLEKDQKQESPEHRHHHRRHARGQERNSPEHSPRQQRQGESRGMAHAM</sequence>
<evidence type="ECO:0000313" key="2">
    <source>
        <dbReference type="EMBL" id="QEE09703.1"/>
    </source>
</evidence>
<dbReference type="AlphaFoldDB" id="A0A5B9CYB2"/>
<dbReference type="KEGG" id="bky:D1093_08945"/>
<keyword evidence="3" id="KW-1185">Reference proteome</keyword>
<feature type="compositionally biased region" description="Basic and acidic residues" evidence="1">
    <location>
        <begin position="50"/>
        <end position="63"/>
    </location>
</feature>
<proteinExistence type="predicted"/>